<protein>
    <recommendedName>
        <fullName evidence="2">NHR domain-containing protein</fullName>
    </recommendedName>
</protein>
<feature type="compositionally biased region" description="Low complexity" evidence="1">
    <location>
        <begin position="230"/>
        <end position="239"/>
    </location>
</feature>
<dbReference type="Proteomes" id="UP000007800">
    <property type="component" value="Unassembled WGS sequence"/>
</dbReference>
<dbReference type="InterPro" id="IPR006573">
    <property type="entry name" value="NHR_dom"/>
</dbReference>
<dbReference type="InterPro" id="IPR047313">
    <property type="entry name" value="SMN_C"/>
</dbReference>
<dbReference type="InParanoid" id="C5K722"/>
<feature type="compositionally biased region" description="Low complexity" evidence="1">
    <location>
        <begin position="37"/>
        <end position="49"/>
    </location>
</feature>
<evidence type="ECO:0000313" key="3">
    <source>
        <dbReference type="EMBL" id="EER19357.1"/>
    </source>
</evidence>
<dbReference type="InterPro" id="IPR043136">
    <property type="entry name" value="B30.2/SPRY_sf"/>
</dbReference>
<feature type="region of interest" description="Disordered" evidence="1">
    <location>
        <begin position="228"/>
        <end position="304"/>
    </location>
</feature>
<dbReference type="AlphaFoldDB" id="C5K722"/>
<dbReference type="OrthoDB" id="197400at2759"/>
<dbReference type="Gene3D" id="2.60.120.920">
    <property type="match status" value="1"/>
</dbReference>
<proteinExistence type="predicted"/>
<name>C5K722_PERM5</name>
<sequence length="733" mass="79121">MPNDLLLDAFDGLAAAMRRRASEEEEEAVAEIDKLIEGVSSSSSGSVEGKGPVHEEPSRGSSGGADEAEQSGDCNPPDASTTAPPSGMMMPLPEDPELSNLCMSWYYAGYYTGRYQTLKGEAEQLEALNRLPEAKKAMMEAMEKLIVIRPSLTEDSDKACVDGVLRGLVEDAERVQLLLRLDKLSHAWEQEKAVARSNSDKASESVAEGHKDLMDLLPAPPSEFKTVEDGVVSESGVGSMTKDENLGEEEPSSPSEVVAGDKDVTEESMLSGPKGSVSFNLSESDEGRDEVTEGRGSWVAPKPERAVSRTSDVSICASSMDEVGSVVSYSSEMAPLVIEPAGAPRQGGSRFTVEVSAEGGIQLEGIAYLKIGGRPCAEVAALEKTRRQFLAPMTRGLPGPADVLVVMEDASESLLLRAAFEYYDKMEIVDATPRSLAYGRKNKVQVTVLNLVGNSLVGVEVRLGEKRVDSEIVTVTGRAVPKGDPPCTEIGLAITPIERGRSRECLSVKVLGKAGNVVEAIDYLRLYRPMVFESRVKGSRVKLEEEDTVAMRKSGINNAVVFSKDPIQKLPPTASLPSGGLYYSITIIKTATAMKTFALGLTTIDPSNVTNLPSSRVQEDAIATLAPKVEGPCSLLIGYDPLQLWVNGRTHKVSSRQWRPAREVSAGDSIGLLFVFDRVVVYQNRTLKLEVHMDNDEAAMFRRCMGREWWAVVDVLGKVSGVKLNSDDSVPPE</sequence>
<dbReference type="EMBL" id="GG671079">
    <property type="protein sequence ID" value="EER19357.1"/>
    <property type="molecule type" value="Genomic_DNA"/>
</dbReference>
<dbReference type="RefSeq" id="XP_002787561.1">
    <property type="nucleotide sequence ID" value="XM_002787515.1"/>
</dbReference>
<reference evidence="3 4" key="1">
    <citation type="submission" date="2008-07" db="EMBL/GenBank/DDBJ databases">
        <authorList>
            <person name="El-Sayed N."/>
            <person name="Caler E."/>
            <person name="Inman J."/>
            <person name="Amedeo P."/>
            <person name="Hass B."/>
            <person name="Wortman J."/>
        </authorList>
    </citation>
    <scope>NUCLEOTIDE SEQUENCE [LARGE SCALE GENOMIC DNA]</scope>
    <source>
        <strain evidence="4">ATCC 50983 / TXsc</strain>
    </source>
</reference>
<organism evidence="4">
    <name type="scientific">Perkinsus marinus (strain ATCC 50983 / TXsc)</name>
    <dbReference type="NCBI Taxonomy" id="423536"/>
    <lineage>
        <taxon>Eukaryota</taxon>
        <taxon>Sar</taxon>
        <taxon>Alveolata</taxon>
        <taxon>Perkinsozoa</taxon>
        <taxon>Perkinsea</taxon>
        <taxon>Perkinsida</taxon>
        <taxon>Perkinsidae</taxon>
        <taxon>Perkinsus</taxon>
    </lineage>
</organism>
<dbReference type="Pfam" id="PF07177">
    <property type="entry name" value="Neuralized"/>
    <property type="match status" value="1"/>
</dbReference>
<evidence type="ECO:0000256" key="1">
    <source>
        <dbReference type="SAM" id="MobiDB-lite"/>
    </source>
</evidence>
<gene>
    <name evidence="3" type="ORF">Pmar_PMAR012333</name>
</gene>
<feature type="region of interest" description="Disordered" evidence="1">
    <location>
        <begin position="19"/>
        <end position="92"/>
    </location>
</feature>
<dbReference type="GeneID" id="9039618"/>
<dbReference type="CDD" id="cd22852">
    <property type="entry name" value="SMN_C"/>
    <property type="match status" value="1"/>
</dbReference>
<accession>C5K722</accession>
<keyword evidence="4" id="KW-1185">Reference proteome</keyword>
<evidence type="ECO:0000313" key="4">
    <source>
        <dbReference type="Proteomes" id="UP000007800"/>
    </source>
</evidence>
<feature type="domain" description="NHR" evidence="2">
    <location>
        <begin position="535"/>
        <end position="724"/>
    </location>
</feature>
<evidence type="ECO:0000259" key="2">
    <source>
        <dbReference type="Pfam" id="PF07177"/>
    </source>
</evidence>